<keyword evidence="2" id="KW-1185">Reference proteome</keyword>
<gene>
    <name evidence="1" type="ORF">PCOR1329_LOCUS47042</name>
</gene>
<accession>A0ABN9UCM5</accession>
<evidence type="ECO:0000313" key="1">
    <source>
        <dbReference type="EMBL" id="CAK0856754.1"/>
    </source>
</evidence>
<dbReference type="Proteomes" id="UP001189429">
    <property type="component" value="Unassembled WGS sequence"/>
</dbReference>
<comment type="caution">
    <text evidence="1">The sequence shown here is derived from an EMBL/GenBank/DDBJ whole genome shotgun (WGS) entry which is preliminary data.</text>
</comment>
<reference evidence="1" key="1">
    <citation type="submission" date="2023-10" db="EMBL/GenBank/DDBJ databases">
        <authorList>
            <person name="Chen Y."/>
            <person name="Shah S."/>
            <person name="Dougan E. K."/>
            <person name="Thang M."/>
            <person name="Chan C."/>
        </authorList>
    </citation>
    <scope>NUCLEOTIDE SEQUENCE [LARGE SCALE GENOMIC DNA]</scope>
</reference>
<sequence length="212" mass="23658">MAAHLQFVENEWACPQTVTLSDGSWVDAPYMQWDRATGTWKCLMRATNGSRVTADHLAAARDKNRTEGAWNHLASFTRGWQVDIVQRKRHRDFSRRPQQLASQYLQLDLRLQQLELQLHLRPQQLELQCAIVDGIAGLQVGTNATHEAIEESNNLLQTLAERVQLVAGRIAETNELLGVMAQAAPRGSPALAVRANRGDAAPSKAAPYQQMQ</sequence>
<evidence type="ECO:0000313" key="2">
    <source>
        <dbReference type="Proteomes" id="UP001189429"/>
    </source>
</evidence>
<dbReference type="EMBL" id="CAUYUJ010015662">
    <property type="protein sequence ID" value="CAK0856754.1"/>
    <property type="molecule type" value="Genomic_DNA"/>
</dbReference>
<name>A0ABN9UCM5_9DINO</name>
<proteinExistence type="predicted"/>
<organism evidence="1 2">
    <name type="scientific">Prorocentrum cordatum</name>
    <dbReference type="NCBI Taxonomy" id="2364126"/>
    <lineage>
        <taxon>Eukaryota</taxon>
        <taxon>Sar</taxon>
        <taxon>Alveolata</taxon>
        <taxon>Dinophyceae</taxon>
        <taxon>Prorocentrales</taxon>
        <taxon>Prorocentraceae</taxon>
        <taxon>Prorocentrum</taxon>
    </lineage>
</organism>
<protein>
    <submittedName>
        <fullName evidence="1">Uncharacterized protein</fullName>
    </submittedName>
</protein>